<gene>
    <name evidence="5" type="ORF">GCM10012275_02850</name>
</gene>
<evidence type="ECO:0000259" key="4">
    <source>
        <dbReference type="PROSITE" id="PS50893"/>
    </source>
</evidence>
<reference evidence="5" key="2">
    <citation type="submission" date="2020-09" db="EMBL/GenBank/DDBJ databases">
        <authorList>
            <person name="Sun Q."/>
            <person name="Zhou Y."/>
        </authorList>
    </citation>
    <scope>NUCLEOTIDE SEQUENCE</scope>
    <source>
        <strain evidence="5">CGMCC 4.5737</strain>
    </source>
</reference>
<dbReference type="Pfam" id="PF00005">
    <property type="entry name" value="ABC_tran"/>
    <property type="match status" value="1"/>
</dbReference>
<dbReference type="AlphaFoldDB" id="A0A8J3C7E7"/>
<sequence length="276" mass="29228">MFRLEGVGRRYGRGRWALVDIDLTVPPGATVAVVGDNGAGKSTLLRIAAGVLGPSRGRVLCRPAPVGYVPERFPVTTRMSALAYLRHLGRVRGLGTATATRRAEELLERLALTGDPTGPLNALSKGNAQKVALAQALLISPELLVLDEPWSGLDAVTHPVVVDMLAEVRAAGCAVLLTDHAAGVTRVAASAVHRLHRGRLVLNETPLNPAEPVFRVELAGGGDLDWLSTLDIRAMDQLDGHLTVQIEAGHRHALLQAALEHGWLVESLTRVGGAGQ</sequence>
<dbReference type="EMBL" id="BMMK01000001">
    <property type="protein sequence ID" value="GGM35048.1"/>
    <property type="molecule type" value="Genomic_DNA"/>
</dbReference>
<dbReference type="GO" id="GO:0016887">
    <property type="term" value="F:ATP hydrolysis activity"/>
    <property type="evidence" value="ECO:0007669"/>
    <property type="project" value="InterPro"/>
</dbReference>
<dbReference type="InterPro" id="IPR027417">
    <property type="entry name" value="P-loop_NTPase"/>
</dbReference>
<dbReference type="Proteomes" id="UP000637578">
    <property type="component" value="Unassembled WGS sequence"/>
</dbReference>
<evidence type="ECO:0000256" key="1">
    <source>
        <dbReference type="ARBA" id="ARBA00022448"/>
    </source>
</evidence>
<dbReference type="InterPro" id="IPR003593">
    <property type="entry name" value="AAA+_ATPase"/>
</dbReference>
<evidence type="ECO:0000313" key="6">
    <source>
        <dbReference type="Proteomes" id="UP000637578"/>
    </source>
</evidence>
<dbReference type="InterPro" id="IPR003439">
    <property type="entry name" value="ABC_transporter-like_ATP-bd"/>
</dbReference>
<feature type="domain" description="ABC transporter" evidence="4">
    <location>
        <begin position="2"/>
        <end position="222"/>
    </location>
</feature>
<evidence type="ECO:0000313" key="5">
    <source>
        <dbReference type="EMBL" id="GGM35048.1"/>
    </source>
</evidence>
<proteinExistence type="predicted"/>
<dbReference type="PANTHER" id="PTHR42939:SF1">
    <property type="entry name" value="ABC TRANSPORTER ATP-BINDING PROTEIN ALBC-RELATED"/>
    <property type="match status" value="1"/>
</dbReference>
<evidence type="ECO:0000256" key="3">
    <source>
        <dbReference type="ARBA" id="ARBA00022840"/>
    </source>
</evidence>
<organism evidence="5 6">
    <name type="scientific">Longimycelium tulufanense</name>
    <dbReference type="NCBI Taxonomy" id="907463"/>
    <lineage>
        <taxon>Bacteria</taxon>
        <taxon>Bacillati</taxon>
        <taxon>Actinomycetota</taxon>
        <taxon>Actinomycetes</taxon>
        <taxon>Pseudonocardiales</taxon>
        <taxon>Pseudonocardiaceae</taxon>
        <taxon>Longimycelium</taxon>
    </lineage>
</organism>
<dbReference type="GO" id="GO:0005524">
    <property type="term" value="F:ATP binding"/>
    <property type="evidence" value="ECO:0007669"/>
    <property type="project" value="UniProtKB-KW"/>
</dbReference>
<dbReference type="InterPro" id="IPR017871">
    <property type="entry name" value="ABC_transporter-like_CS"/>
</dbReference>
<dbReference type="RefSeq" id="WP_229685842.1">
    <property type="nucleotide sequence ID" value="NZ_BMMK01000001.1"/>
</dbReference>
<keyword evidence="6" id="KW-1185">Reference proteome</keyword>
<keyword evidence="3 5" id="KW-0067">ATP-binding</keyword>
<accession>A0A8J3C7E7</accession>
<dbReference type="Gene3D" id="3.40.50.300">
    <property type="entry name" value="P-loop containing nucleotide triphosphate hydrolases"/>
    <property type="match status" value="1"/>
</dbReference>
<dbReference type="PROSITE" id="PS00211">
    <property type="entry name" value="ABC_TRANSPORTER_1"/>
    <property type="match status" value="1"/>
</dbReference>
<dbReference type="PANTHER" id="PTHR42939">
    <property type="entry name" value="ABC TRANSPORTER ATP-BINDING PROTEIN ALBC-RELATED"/>
    <property type="match status" value="1"/>
</dbReference>
<protein>
    <submittedName>
        <fullName evidence="5">ABC transporter ATP-binding protein</fullName>
    </submittedName>
</protein>
<dbReference type="SUPFAM" id="SSF52540">
    <property type="entry name" value="P-loop containing nucleoside triphosphate hydrolases"/>
    <property type="match status" value="1"/>
</dbReference>
<dbReference type="InterPro" id="IPR051782">
    <property type="entry name" value="ABC_Transporter_VariousFunc"/>
</dbReference>
<name>A0A8J3C7E7_9PSEU</name>
<comment type="caution">
    <text evidence="5">The sequence shown here is derived from an EMBL/GenBank/DDBJ whole genome shotgun (WGS) entry which is preliminary data.</text>
</comment>
<dbReference type="SMART" id="SM00382">
    <property type="entry name" value="AAA"/>
    <property type="match status" value="1"/>
</dbReference>
<keyword evidence="2" id="KW-0547">Nucleotide-binding</keyword>
<keyword evidence="1" id="KW-0813">Transport</keyword>
<dbReference type="PROSITE" id="PS50893">
    <property type="entry name" value="ABC_TRANSPORTER_2"/>
    <property type="match status" value="1"/>
</dbReference>
<reference evidence="5" key="1">
    <citation type="journal article" date="2014" name="Int. J. Syst. Evol. Microbiol.">
        <title>Complete genome sequence of Corynebacterium casei LMG S-19264T (=DSM 44701T), isolated from a smear-ripened cheese.</title>
        <authorList>
            <consortium name="US DOE Joint Genome Institute (JGI-PGF)"/>
            <person name="Walter F."/>
            <person name="Albersmeier A."/>
            <person name="Kalinowski J."/>
            <person name="Ruckert C."/>
        </authorList>
    </citation>
    <scope>NUCLEOTIDE SEQUENCE</scope>
    <source>
        <strain evidence="5">CGMCC 4.5737</strain>
    </source>
</reference>
<evidence type="ECO:0000256" key="2">
    <source>
        <dbReference type="ARBA" id="ARBA00022741"/>
    </source>
</evidence>